<dbReference type="RefSeq" id="YP_009194318.1">
    <property type="nucleotide sequence ID" value="NC_028750.1"/>
</dbReference>
<dbReference type="KEGG" id="vg:26613256"/>
<sequence>MNVIREDKHIMVELGDRIRVENLGDFNQKVRLLCQKIANKIQEQGKAPGGFEVSATPVSQYSYIVYIHDVDTNSTQSFGLVLNPITGYVTWAAVL</sequence>
<proteinExistence type="predicted"/>
<organism evidence="1 2">
    <name type="scientific">Klebsiella phage Matisse</name>
    <dbReference type="NCBI Taxonomy" id="1675607"/>
    <lineage>
        <taxon>Viruses</taxon>
        <taxon>Duplodnaviria</taxon>
        <taxon>Heunggongvirae</taxon>
        <taxon>Uroviricota</taxon>
        <taxon>Caudoviricetes</taxon>
        <taxon>Pantevenvirales</taxon>
        <taxon>Straboviridae</taxon>
        <taxon>Slopekvirus</taxon>
        <taxon>Slopekvirus matisse</taxon>
    </lineage>
</organism>
<evidence type="ECO:0000313" key="2">
    <source>
        <dbReference type="Proteomes" id="UP000203408"/>
    </source>
</evidence>
<evidence type="ECO:0000313" key="1">
    <source>
        <dbReference type="EMBL" id="AKU44378.1"/>
    </source>
</evidence>
<name>A0A0K1LQA1_9CAUD</name>
<gene>
    <name evidence="1" type="ORF">CPT_Matisse74</name>
</gene>
<reference evidence="1 2" key="1">
    <citation type="journal article" date="2015" name="Genome Announc.">
        <title>Complete Genome Sequence of Carbapenemase-Producing Klebsiella pneumoniae Myophage Matisse.</title>
        <authorList>
            <person name="Provasek V.E."/>
            <person name="Lessor L.E."/>
            <person name="Cahill J.L."/>
            <person name="Rasche E.S."/>
            <person name="Kuty Everett G.F."/>
        </authorList>
    </citation>
    <scope>NUCLEOTIDE SEQUENCE [LARGE SCALE GENOMIC DNA]</scope>
</reference>
<keyword evidence="2" id="KW-1185">Reference proteome</keyword>
<dbReference type="GeneID" id="26613256"/>
<protein>
    <submittedName>
        <fullName evidence="1">Uncharacterized protein</fullName>
    </submittedName>
</protein>
<dbReference type="Proteomes" id="UP000203408">
    <property type="component" value="Segment"/>
</dbReference>
<dbReference type="EMBL" id="KT001918">
    <property type="protein sequence ID" value="AKU44378.1"/>
    <property type="molecule type" value="Genomic_DNA"/>
</dbReference>
<accession>A0A0K1LQA1</accession>